<feature type="transmembrane region" description="Helical" evidence="5">
    <location>
        <begin position="16"/>
        <end position="37"/>
    </location>
</feature>
<dbReference type="InterPro" id="IPR020846">
    <property type="entry name" value="MFS_dom"/>
</dbReference>
<feature type="transmembrane region" description="Helical" evidence="5">
    <location>
        <begin position="275"/>
        <end position="298"/>
    </location>
</feature>
<dbReference type="PANTHER" id="PTHR42718">
    <property type="entry name" value="MAJOR FACILITATOR SUPERFAMILY MULTIDRUG TRANSPORTER MFSC"/>
    <property type="match status" value="1"/>
</dbReference>
<dbReference type="Proteomes" id="UP001589608">
    <property type="component" value="Unassembled WGS sequence"/>
</dbReference>
<evidence type="ECO:0000313" key="7">
    <source>
        <dbReference type="EMBL" id="MFB9450555.1"/>
    </source>
</evidence>
<dbReference type="InterPro" id="IPR011701">
    <property type="entry name" value="MFS"/>
</dbReference>
<feature type="transmembrane region" description="Helical" evidence="5">
    <location>
        <begin position="310"/>
        <end position="328"/>
    </location>
</feature>
<organism evidence="7 8">
    <name type="scientific">Dactylosporangium vinaceum</name>
    <dbReference type="NCBI Taxonomy" id="53362"/>
    <lineage>
        <taxon>Bacteria</taxon>
        <taxon>Bacillati</taxon>
        <taxon>Actinomycetota</taxon>
        <taxon>Actinomycetes</taxon>
        <taxon>Micromonosporales</taxon>
        <taxon>Micromonosporaceae</taxon>
        <taxon>Dactylosporangium</taxon>
    </lineage>
</organism>
<dbReference type="RefSeq" id="WP_246655800.1">
    <property type="nucleotide sequence ID" value="NZ_CP061913.1"/>
</dbReference>
<feature type="transmembrane region" description="Helical" evidence="5">
    <location>
        <begin position="406"/>
        <end position="427"/>
    </location>
</feature>
<comment type="caution">
    <text evidence="7">The sequence shown here is derived from an EMBL/GenBank/DDBJ whole genome shotgun (WGS) entry which is preliminary data.</text>
</comment>
<feature type="transmembrane region" description="Helical" evidence="5">
    <location>
        <begin position="472"/>
        <end position="499"/>
    </location>
</feature>
<name>A0ABV5MNX7_9ACTN</name>
<feature type="domain" description="Major facilitator superfamily (MFS) profile" evidence="6">
    <location>
        <begin position="16"/>
        <end position="503"/>
    </location>
</feature>
<evidence type="ECO:0000256" key="2">
    <source>
        <dbReference type="ARBA" id="ARBA00022692"/>
    </source>
</evidence>
<feature type="transmembrane region" description="Helical" evidence="5">
    <location>
        <begin position="206"/>
        <end position="224"/>
    </location>
</feature>
<keyword evidence="2 5" id="KW-0812">Transmembrane</keyword>
<dbReference type="PANTHER" id="PTHR42718:SF42">
    <property type="entry name" value="EXPORT PROTEIN"/>
    <property type="match status" value="1"/>
</dbReference>
<dbReference type="EMBL" id="JBHMCA010000082">
    <property type="protein sequence ID" value="MFB9450555.1"/>
    <property type="molecule type" value="Genomic_DNA"/>
</dbReference>
<reference evidence="7 8" key="1">
    <citation type="submission" date="2024-09" db="EMBL/GenBank/DDBJ databases">
        <authorList>
            <person name="Sun Q."/>
            <person name="Mori K."/>
        </authorList>
    </citation>
    <scope>NUCLEOTIDE SEQUENCE [LARGE SCALE GENOMIC DNA]</scope>
    <source>
        <strain evidence="7 8">JCM 3307</strain>
    </source>
</reference>
<dbReference type="SUPFAM" id="SSF103473">
    <property type="entry name" value="MFS general substrate transporter"/>
    <property type="match status" value="1"/>
</dbReference>
<evidence type="ECO:0000313" key="8">
    <source>
        <dbReference type="Proteomes" id="UP001589608"/>
    </source>
</evidence>
<sequence>MTVRDLSIDLTRQRRVLSVLVFAAVLIWIDTTILGIALERIADPRTGLGATPGQLQWAVGSYALLFATALFAAGALGDRYGHRTILVLGLLCFGAASIWAAWAGDATGLILARGLMGLGGAMMMPTSMAIIGATFPPERRAGAIAIWAASSGVGVALGPLLGGVLVDHFWWGSVFLVNLPVVALALIGIALAVPNPKLAQRRRPDPIGLLLSTGGLAALAYGLIEAGQDTDWARPAVWGPVAAGLALLVLFTVFEWRTAEPSFDPRLFRSFRFSAGNLALAALFFAITGQMFYGNFYLQGARGMSALDTGFAFLPGALGVAVGSVLGARLVKRFGLAWISGVGLLVVAGAFLTNLAFDVDTPLVWFCAVGLVSGTAMGMTIAPTSAAVIAALPLDRMGAGSAVNNTLRQVGSVLGIALLGTVLTTAYRDRIAPALAGLPASARDAAAPSAEHTRAVADALHRPDLTRAADDAFIAAMHVTAATAALVAFLGGVLLIVAFTRGRADAAGRPQPDRERRDVAEVA</sequence>
<feature type="transmembrane region" description="Helical" evidence="5">
    <location>
        <begin position="110"/>
        <end position="131"/>
    </location>
</feature>
<dbReference type="Pfam" id="PF07690">
    <property type="entry name" value="MFS_1"/>
    <property type="match status" value="1"/>
</dbReference>
<comment type="subcellular location">
    <subcellularLocation>
        <location evidence="1">Cell membrane</location>
        <topology evidence="1">Multi-pass membrane protein</topology>
    </subcellularLocation>
</comment>
<feature type="transmembrane region" description="Helical" evidence="5">
    <location>
        <begin position="57"/>
        <end position="77"/>
    </location>
</feature>
<feature type="transmembrane region" description="Helical" evidence="5">
    <location>
        <begin position="143"/>
        <end position="162"/>
    </location>
</feature>
<proteinExistence type="predicted"/>
<gene>
    <name evidence="7" type="ORF">ACFFTR_46395</name>
</gene>
<keyword evidence="4 5" id="KW-0472">Membrane</keyword>
<dbReference type="CDD" id="cd17321">
    <property type="entry name" value="MFS_MMR_MDR_like"/>
    <property type="match status" value="1"/>
</dbReference>
<feature type="transmembrane region" description="Helical" evidence="5">
    <location>
        <begin position="335"/>
        <end position="357"/>
    </location>
</feature>
<keyword evidence="8" id="KW-1185">Reference proteome</keyword>
<feature type="transmembrane region" description="Helical" evidence="5">
    <location>
        <begin position="236"/>
        <end position="254"/>
    </location>
</feature>
<accession>A0ABV5MNX7</accession>
<evidence type="ECO:0000256" key="5">
    <source>
        <dbReference type="SAM" id="Phobius"/>
    </source>
</evidence>
<evidence type="ECO:0000256" key="3">
    <source>
        <dbReference type="ARBA" id="ARBA00022989"/>
    </source>
</evidence>
<dbReference type="PROSITE" id="PS50850">
    <property type="entry name" value="MFS"/>
    <property type="match status" value="1"/>
</dbReference>
<dbReference type="Gene3D" id="1.20.1250.20">
    <property type="entry name" value="MFS general substrate transporter like domains"/>
    <property type="match status" value="1"/>
</dbReference>
<evidence type="ECO:0000256" key="4">
    <source>
        <dbReference type="ARBA" id="ARBA00023136"/>
    </source>
</evidence>
<feature type="transmembrane region" description="Helical" evidence="5">
    <location>
        <begin position="84"/>
        <end position="104"/>
    </location>
</feature>
<dbReference type="InterPro" id="IPR036259">
    <property type="entry name" value="MFS_trans_sf"/>
</dbReference>
<keyword evidence="3 5" id="KW-1133">Transmembrane helix</keyword>
<feature type="transmembrane region" description="Helical" evidence="5">
    <location>
        <begin position="168"/>
        <end position="194"/>
    </location>
</feature>
<evidence type="ECO:0000259" key="6">
    <source>
        <dbReference type="PROSITE" id="PS50850"/>
    </source>
</evidence>
<evidence type="ECO:0000256" key="1">
    <source>
        <dbReference type="ARBA" id="ARBA00004651"/>
    </source>
</evidence>
<protein>
    <submittedName>
        <fullName evidence="7">MFS transporter</fullName>
    </submittedName>
</protein>
<feature type="transmembrane region" description="Helical" evidence="5">
    <location>
        <begin position="363"/>
        <end position="394"/>
    </location>
</feature>